<dbReference type="AlphaFoldDB" id="E1Y8B8"/>
<protein>
    <submittedName>
        <fullName evidence="1">Uncharacterized protein</fullName>
    </submittedName>
</protein>
<proteinExistence type="predicted"/>
<accession>E1Y8B8</accession>
<reference evidence="1" key="1">
    <citation type="journal article" date="2011" name="Environ. Microbiol.">
        <title>Genomic insights into the metabolic potential of the polycyclic aromatic hydrocarbon degrading sulfate-reducing Deltaproteobacterium N47.</title>
        <authorList>
            <person name="Bergmann F."/>
            <person name="Selesi D."/>
            <person name="Weinmaier T."/>
            <person name="Tischler P."/>
            <person name="Rattei T."/>
            <person name="Meckenstock R.U."/>
        </authorList>
    </citation>
    <scope>NUCLEOTIDE SEQUENCE</scope>
</reference>
<gene>
    <name evidence="1" type="ORF">N47_A08410</name>
</gene>
<evidence type="ECO:0000313" key="1">
    <source>
        <dbReference type="EMBL" id="CBX26812.1"/>
    </source>
</evidence>
<organism evidence="1">
    <name type="scientific">uncultured Desulfobacterium sp</name>
    <dbReference type="NCBI Taxonomy" id="201089"/>
    <lineage>
        <taxon>Bacteria</taxon>
        <taxon>Pseudomonadati</taxon>
        <taxon>Thermodesulfobacteriota</taxon>
        <taxon>Desulfobacteria</taxon>
        <taxon>Desulfobacterales</taxon>
        <taxon>Desulfobacteriaceae</taxon>
        <taxon>Desulfobacterium</taxon>
        <taxon>environmental samples</taxon>
    </lineage>
</organism>
<dbReference type="EMBL" id="FR695864">
    <property type="protein sequence ID" value="CBX26812.1"/>
    <property type="molecule type" value="Genomic_DNA"/>
</dbReference>
<sequence length="38" mass="4330">MKHLATTIASVEELDQFFEKNMIQFNLASSVLVQIFVS</sequence>
<name>E1Y8B8_9BACT</name>